<dbReference type="InterPro" id="IPR012340">
    <property type="entry name" value="NA-bd_OB-fold"/>
</dbReference>
<evidence type="ECO:0000256" key="2">
    <source>
        <dbReference type="SAM" id="MobiDB-lite"/>
    </source>
</evidence>
<feature type="domain" description="S1-like" evidence="3">
    <location>
        <begin position="30"/>
        <end position="105"/>
    </location>
</feature>
<keyword evidence="1" id="KW-0396">Initiation factor</keyword>
<evidence type="ECO:0000259" key="3">
    <source>
        <dbReference type="PROSITE" id="PS50832"/>
    </source>
</evidence>
<dbReference type="SMART" id="SM00652">
    <property type="entry name" value="eIF1a"/>
    <property type="match status" value="1"/>
</dbReference>
<dbReference type="Pfam" id="PF01176">
    <property type="entry name" value="eIF-1a"/>
    <property type="match status" value="1"/>
</dbReference>
<name>A0AAD6ZBI0_9AGAR</name>
<dbReference type="Proteomes" id="UP001218218">
    <property type="component" value="Unassembled WGS sequence"/>
</dbReference>
<dbReference type="HAMAP" id="MF_00216">
    <property type="entry name" value="aIF_1A"/>
    <property type="match status" value="1"/>
</dbReference>
<keyword evidence="5" id="KW-1185">Reference proteome</keyword>
<feature type="region of interest" description="Disordered" evidence="2">
    <location>
        <begin position="1"/>
        <end position="31"/>
    </location>
</feature>
<keyword evidence="1" id="KW-0648">Protein biosynthesis</keyword>
<feature type="compositionally biased region" description="Polar residues" evidence="2">
    <location>
        <begin position="1"/>
        <end position="12"/>
    </location>
</feature>
<sequence length="152" mass="16869">MSSQPSHSPDAQSPSPTTSTTPLHEDGNENERELVLRKDDQEYGLVMKVLGSQQIEAMCFDGETRIAHIGGKMREQVAIEQGDIVLLALRNFQECTPAQVILKYTADETLRMRELGEFPGNAEFNAGFNDPVSEFDETFEFGGDGEIDIDDI</sequence>
<dbReference type="GO" id="GO:0003743">
    <property type="term" value="F:translation initiation factor activity"/>
    <property type="evidence" value="ECO:0007669"/>
    <property type="project" value="UniProtKB-UniRule"/>
</dbReference>
<organism evidence="4 5">
    <name type="scientific">Mycena albidolilacea</name>
    <dbReference type="NCBI Taxonomy" id="1033008"/>
    <lineage>
        <taxon>Eukaryota</taxon>
        <taxon>Fungi</taxon>
        <taxon>Dikarya</taxon>
        <taxon>Basidiomycota</taxon>
        <taxon>Agaricomycotina</taxon>
        <taxon>Agaricomycetes</taxon>
        <taxon>Agaricomycetidae</taxon>
        <taxon>Agaricales</taxon>
        <taxon>Marasmiineae</taxon>
        <taxon>Mycenaceae</taxon>
        <taxon>Mycena</taxon>
    </lineage>
</organism>
<dbReference type="SUPFAM" id="SSF50249">
    <property type="entry name" value="Nucleic acid-binding proteins"/>
    <property type="match status" value="1"/>
</dbReference>
<comment type="caution">
    <text evidence="4">The sequence shown here is derived from an EMBL/GenBank/DDBJ whole genome shotgun (WGS) entry which is preliminary data.</text>
</comment>
<evidence type="ECO:0000313" key="5">
    <source>
        <dbReference type="Proteomes" id="UP001218218"/>
    </source>
</evidence>
<dbReference type="Gene3D" id="2.40.50.140">
    <property type="entry name" value="Nucleic acid-binding proteins"/>
    <property type="match status" value="1"/>
</dbReference>
<accession>A0AAD6ZBI0</accession>
<dbReference type="InterPro" id="IPR006196">
    <property type="entry name" value="RNA-binding_domain_S1_IF1"/>
</dbReference>
<dbReference type="EMBL" id="JARIHO010000063">
    <property type="protein sequence ID" value="KAJ7315147.1"/>
    <property type="molecule type" value="Genomic_DNA"/>
</dbReference>
<proteinExistence type="inferred from homology"/>
<dbReference type="CDD" id="cd05793">
    <property type="entry name" value="S1_IF1A"/>
    <property type="match status" value="1"/>
</dbReference>
<dbReference type="InterPro" id="IPR001253">
    <property type="entry name" value="TIF_eIF-1A"/>
</dbReference>
<dbReference type="AlphaFoldDB" id="A0AAD6ZBI0"/>
<evidence type="ECO:0000313" key="4">
    <source>
        <dbReference type="EMBL" id="KAJ7315147.1"/>
    </source>
</evidence>
<feature type="compositionally biased region" description="Low complexity" evidence="2">
    <location>
        <begin position="13"/>
        <end position="22"/>
    </location>
</feature>
<protein>
    <recommendedName>
        <fullName evidence="3">S1-like domain-containing protein</fullName>
    </recommendedName>
</protein>
<dbReference type="GO" id="GO:0003723">
    <property type="term" value="F:RNA binding"/>
    <property type="evidence" value="ECO:0007669"/>
    <property type="project" value="InterPro"/>
</dbReference>
<dbReference type="PROSITE" id="PS50832">
    <property type="entry name" value="S1_IF1_TYPE"/>
    <property type="match status" value="1"/>
</dbReference>
<evidence type="ECO:0000256" key="1">
    <source>
        <dbReference type="PROSITE-ProRule" id="PRU00181"/>
    </source>
</evidence>
<reference evidence="4" key="1">
    <citation type="submission" date="2023-03" db="EMBL/GenBank/DDBJ databases">
        <title>Massive genome expansion in bonnet fungi (Mycena s.s.) driven by repeated elements and novel gene families across ecological guilds.</title>
        <authorList>
            <consortium name="Lawrence Berkeley National Laboratory"/>
            <person name="Harder C.B."/>
            <person name="Miyauchi S."/>
            <person name="Viragh M."/>
            <person name="Kuo A."/>
            <person name="Thoen E."/>
            <person name="Andreopoulos B."/>
            <person name="Lu D."/>
            <person name="Skrede I."/>
            <person name="Drula E."/>
            <person name="Henrissat B."/>
            <person name="Morin E."/>
            <person name="Kohler A."/>
            <person name="Barry K."/>
            <person name="LaButti K."/>
            <person name="Morin E."/>
            <person name="Salamov A."/>
            <person name="Lipzen A."/>
            <person name="Mereny Z."/>
            <person name="Hegedus B."/>
            <person name="Baldrian P."/>
            <person name="Stursova M."/>
            <person name="Weitz H."/>
            <person name="Taylor A."/>
            <person name="Grigoriev I.V."/>
            <person name="Nagy L.G."/>
            <person name="Martin F."/>
            <person name="Kauserud H."/>
        </authorList>
    </citation>
    <scope>NUCLEOTIDE SEQUENCE</scope>
    <source>
        <strain evidence="4">CBHHK002</strain>
    </source>
</reference>
<gene>
    <name evidence="4" type="ORF">DFH08DRAFT_917729</name>
</gene>
<dbReference type="PANTHER" id="PTHR21668">
    <property type="entry name" value="EIF-1A"/>
    <property type="match status" value="1"/>
</dbReference>